<name>A0A2N8U6M5_9BASI</name>
<reference evidence="2 3" key="1">
    <citation type="submission" date="2017-02" db="EMBL/GenBank/DDBJ databases">
        <authorList>
            <person name="Peterson S.W."/>
        </authorList>
    </citation>
    <scope>NUCLEOTIDE SEQUENCE [LARGE SCALE GENOMIC DNA]</scope>
    <source>
        <strain evidence="2 3">SRS1_H2-8</strain>
    </source>
</reference>
<protein>
    <submittedName>
        <fullName evidence="2">Uncharacterized protein (C-terminal)</fullName>
    </submittedName>
</protein>
<dbReference type="PROSITE" id="PS00018">
    <property type="entry name" value="EF_HAND_1"/>
    <property type="match status" value="1"/>
</dbReference>
<evidence type="ECO:0000313" key="2">
    <source>
        <dbReference type="EMBL" id="SJX60391.1"/>
    </source>
</evidence>
<feature type="compositionally biased region" description="Basic and acidic residues" evidence="1">
    <location>
        <begin position="160"/>
        <end position="169"/>
    </location>
</feature>
<organism evidence="2 3">
    <name type="scientific">Sporisorium reilianum f. sp. reilianum</name>
    <dbReference type="NCBI Taxonomy" id="72559"/>
    <lineage>
        <taxon>Eukaryota</taxon>
        <taxon>Fungi</taxon>
        <taxon>Dikarya</taxon>
        <taxon>Basidiomycota</taxon>
        <taxon>Ustilaginomycotina</taxon>
        <taxon>Ustilaginomycetes</taxon>
        <taxon>Ustilaginales</taxon>
        <taxon>Ustilaginaceae</taxon>
        <taxon>Sporisorium</taxon>
    </lineage>
</organism>
<accession>A0A2N8U6M5</accession>
<sequence>LLHRSRSHFPWVAELIPRLGELCHPFYSTFTPSKGFDTSDEDGHGHGHGEDQENEQSSPSLLINFGQHALLELADYNCSIELQPLEVVVYCTEKVKLKAVQHPLCAGSDPNERWSVHCCFLRGFEEHHLPDDDVHALVEKAKRTQARQSEGYRASSSTIKQEEEGNDSRDNDDDNGNGDVDGDDVVHTATRSGRRKRSSTGQAPRKSTRVFLQS</sequence>
<dbReference type="AlphaFoldDB" id="A0A2N8U6M5"/>
<dbReference type="EMBL" id="LT795054">
    <property type="protein sequence ID" value="SJX60391.1"/>
    <property type="molecule type" value="Genomic_DNA"/>
</dbReference>
<feature type="compositionally biased region" description="Basic and acidic residues" evidence="1">
    <location>
        <begin position="41"/>
        <end position="51"/>
    </location>
</feature>
<dbReference type="InterPro" id="IPR018247">
    <property type="entry name" value="EF_Hand_1_Ca_BS"/>
</dbReference>
<feature type="region of interest" description="Disordered" evidence="1">
    <location>
        <begin position="143"/>
        <end position="214"/>
    </location>
</feature>
<proteinExistence type="predicted"/>
<evidence type="ECO:0000313" key="3">
    <source>
        <dbReference type="Proteomes" id="UP000239563"/>
    </source>
</evidence>
<feature type="non-terminal residue" evidence="2">
    <location>
        <position position="1"/>
    </location>
</feature>
<feature type="compositionally biased region" description="Acidic residues" evidence="1">
    <location>
        <begin position="170"/>
        <end position="183"/>
    </location>
</feature>
<feature type="region of interest" description="Disordered" evidence="1">
    <location>
        <begin position="37"/>
        <end position="58"/>
    </location>
</feature>
<dbReference type="Proteomes" id="UP000239563">
    <property type="component" value="Chromosome I"/>
</dbReference>
<evidence type="ECO:0000256" key="1">
    <source>
        <dbReference type="SAM" id="MobiDB-lite"/>
    </source>
</evidence>
<gene>
    <name evidence="2" type="ORF">SRS1_11705</name>
</gene>